<evidence type="ECO:0000313" key="6">
    <source>
        <dbReference type="Proteomes" id="UP000266177"/>
    </source>
</evidence>
<keyword evidence="3" id="KW-0812">Transmembrane</keyword>
<reference evidence="5 6" key="1">
    <citation type="submission" date="2018-09" db="EMBL/GenBank/DDBJ databases">
        <title>Paenibacillus SK2017-BO5.</title>
        <authorList>
            <person name="Piskunova J.V."/>
            <person name="Dubiley S.A."/>
            <person name="Severinov K.V."/>
        </authorList>
    </citation>
    <scope>NUCLEOTIDE SEQUENCE [LARGE SCALE GENOMIC DNA]</scope>
    <source>
        <strain evidence="5 6">BO5</strain>
    </source>
</reference>
<feature type="transmembrane region" description="Helical" evidence="3">
    <location>
        <begin position="151"/>
        <end position="171"/>
    </location>
</feature>
<dbReference type="InterPro" id="IPR000620">
    <property type="entry name" value="EamA_dom"/>
</dbReference>
<comment type="similarity">
    <text evidence="2">Belongs to the EamA transporter family.</text>
</comment>
<name>A0A3A3GNX0_PANTH</name>
<keyword evidence="3" id="KW-1133">Transmembrane helix</keyword>
<dbReference type="Pfam" id="PF00892">
    <property type="entry name" value="EamA"/>
    <property type="match status" value="2"/>
</dbReference>
<dbReference type="EMBL" id="QYZD01000001">
    <property type="protein sequence ID" value="RJG26795.1"/>
    <property type="molecule type" value="Genomic_DNA"/>
</dbReference>
<dbReference type="PANTHER" id="PTHR22911:SF137">
    <property type="entry name" value="SOLUTE CARRIER FAMILY 35 MEMBER G2-RELATED"/>
    <property type="match status" value="1"/>
</dbReference>
<feature type="transmembrane region" description="Helical" evidence="3">
    <location>
        <begin position="103"/>
        <end position="130"/>
    </location>
</feature>
<feature type="transmembrane region" description="Helical" evidence="3">
    <location>
        <begin position="65"/>
        <end position="83"/>
    </location>
</feature>
<proteinExistence type="inferred from homology"/>
<evidence type="ECO:0000259" key="4">
    <source>
        <dbReference type="Pfam" id="PF00892"/>
    </source>
</evidence>
<sequence length="286" mass="31388">MWVIYAFGAALFAGITSILAKIGIQNTDSNLATALRTGIVVIFAWIIVFTGNIHHTLYDISLNSLVYLILSGMTTGASWIFYFRALQLGNVNVVVPIDKSSTVITMLFAIIMLGEPVTLLKIISMAMIGAGTYMMIQRQDVEQSADRSRKWIWYAGLSAFFAAITAILGKVGIEDVDSNLGTAIRTIVVLIMAWLIVFATKKQGGIKEIDKKSWIFITLSGLATGMSWLFYFKALQEGQASIVVPIDKLSIIVTIIFAYIVLKEKLSMKAFAGFILIILGTLLLLI</sequence>
<dbReference type="AlphaFoldDB" id="A0A3A3GNX0"/>
<feature type="transmembrane region" description="Helical" evidence="3">
    <location>
        <begin position="268"/>
        <end position="285"/>
    </location>
</feature>
<protein>
    <submittedName>
        <fullName evidence="5">EamA family transporter</fullName>
    </submittedName>
</protein>
<evidence type="ECO:0000313" key="5">
    <source>
        <dbReference type="EMBL" id="RJG26795.1"/>
    </source>
</evidence>
<feature type="domain" description="EamA" evidence="4">
    <location>
        <begin position="2"/>
        <end position="136"/>
    </location>
</feature>
<dbReference type="RefSeq" id="WP_119790362.1">
    <property type="nucleotide sequence ID" value="NZ_QYZD01000001.1"/>
</dbReference>
<evidence type="ECO:0000256" key="3">
    <source>
        <dbReference type="SAM" id="Phobius"/>
    </source>
</evidence>
<dbReference type="Proteomes" id="UP000266177">
    <property type="component" value="Unassembled WGS sequence"/>
</dbReference>
<gene>
    <name evidence="5" type="ORF">DQX05_01850</name>
</gene>
<evidence type="ECO:0000256" key="1">
    <source>
        <dbReference type="ARBA" id="ARBA00004127"/>
    </source>
</evidence>
<dbReference type="Gene3D" id="1.10.3730.20">
    <property type="match status" value="2"/>
</dbReference>
<dbReference type="PANTHER" id="PTHR22911">
    <property type="entry name" value="ACYL-MALONYL CONDENSING ENZYME-RELATED"/>
    <property type="match status" value="1"/>
</dbReference>
<feature type="transmembrane region" description="Helical" evidence="3">
    <location>
        <begin position="183"/>
        <end position="201"/>
    </location>
</feature>
<comment type="subcellular location">
    <subcellularLocation>
        <location evidence="1">Endomembrane system</location>
        <topology evidence="1">Multi-pass membrane protein</topology>
    </subcellularLocation>
</comment>
<dbReference type="SUPFAM" id="SSF103481">
    <property type="entry name" value="Multidrug resistance efflux transporter EmrE"/>
    <property type="match status" value="2"/>
</dbReference>
<accession>A0A3A3GNX0</accession>
<organism evidence="5 6">
    <name type="scientific">Paenibacillus thiaminolyticus</name>
    <name type="common">Bacillus thiaminolyticus</name>
    <dbReference type="NCBI Taxonomy" id="49283"/>
    <lineage>
        <taxon>Bacteria</taxon>
        <taxon>Bacillati</taxon>
        <taxon>Bacillota</taxon>
        <taxon>Bacilli</taxon>
        <taxon>Bacillales</taxon>
        <taxon>Paenibacillaceae</taxon>
        <taxon>Paenibacillus</taxon>
    </lineage>
</organism>
<dbReference type="InterPro" id="IPR037185">
    <property type="entry name" value="EmrE-like"/>
</dbReference>
<feature type="transmembrane region" description="Helical" evidence="3">
    <location>
        <begin position="238"/>
        <end position="261"/>
    </location>
</feature>
<dbReference type="GO" id="GO:0016020">
    <property type="term" value="C:membrane"/>
    <property type="evidence" value="ECO:0007669"/>
    <property type="project" value="InterPro"/>
</dbReference>
<comment type="caution">
    <text evidence="5">The sequence shown here is derived from an EMBL/GenBank/DDBJ whole genome shotgun (WGS) entry which is preliminary data.</text>
</comment>
<feature type="transmembrane region" description="Helical" evidence="3">
    <location>
        <begin position="213"/>
        <end position="232"/>
    </location>
</feature>
<dbReference type="OrthoDB" id="9806718at2"/>
<feature type="domain" description="EamA" evidence="4">
    <location>
        <begin position="150"/>
        <end position="285"/>
    </location>
</feature>
<evidence type="ECO:0000256" key="2">
    <source>
        <dbReference type="ARBA" id="ARBA00007362"/>
    </source>
</evidence>
<feature type="transmembrane region" description="Helical" evidence="3">
    <location>
        <begin position="30"/>
        <end position="53"/>
    </location>
</feature>
<keyword evidence="3" id="KW-0472">Membrane</keyword>